<dbReference type="SUPFAM" id="SSF101898">
    <property type="entry name" value="NHL repeat"/>
    <property type="match status" value="1"/>
</dbReference>
<reference evidence="3" key="1">
    <citation type="submission" date="2021-09" db="EMBL/GenBank/DDBJ databases">
        <title>Fulvivirga sp. isolated from coastal sediment.</title>
        <authorList>
            <person name="Yu H."/>
        </authorList>
    </citation>
    <scope>NUCLEOTIDE SEQUENCE</scope>
    <source>
        <strain evidence="3">1062</strain>
    </source>
</reference>
<dbReference type="AlphaFoldDB" id="A0A9X1HSF3"/>
<dbReference type="EMBL" id="JAIXNE010000002">
    <property type="protein sequence ID" value="MCA6074566.1"/>
    <property type="molecule type" value="Genomic_DNA"/>
</dbReference>
<dbReference type="Proteomes" id="UP001139409">
    <property type="component" value="Unassembled WGS sequence"/>
</dbReference>
<gene>
    <name evidence="1" type="ORF">LDX50_06780</name>
    <name evidence="2" type="ORF">LDX50_12750</name>
    <name evidence="3" type="ORF">LDX50_18470</name>
</gene>
<keyword evidence="4" id="KW-1185">Reference proteome</keyword>
<accession>A0A9X1HSF3</accession>
<dbReference type="EMBL" id="JAIXNE010000003">
    <property type="protein sequence ID" value="MCA6075743.1"/>
    <property type="molecule type" value="Genomic_DNA"/>
</dbReference>
<comment type="caution">
    <text evidence="3">The sequence shown here is derived from an EMBL/GenBank/DDBJ whole genome shotgun (WGS) entry which is preliminary data.</text>
</comment>
<evidence type="ECO:0000313" key="1">
    <source>
        <dbReference type="EMBL" id="MCA6074566.1"/>
    </source>
</evidence>
<dbReference type="EMBL" id="JAIXNE010000004">
    <property type="protein sequence ID" value="MCA6076871.1"/>
    <property type="molecule type" value="Genomic_DNA"/>
</dbReference>
<sequence>MKSILTGIFCLIVVMAYSSDKPMPLSEEVQSINALTFSPEGILFIGDSKSAKIFALATSQESTASFGEVNLSKIDISIAQVLGTSVDMITIQDMAVHPKSGVIYMAVHAKNNQPVLLTVDQSGAINPVDLSTVSYSQKSIANAVEEDSKDRRGRPLRHWAISDIHFSGDQLLVTGLSNQEFGSTFRSISYPFSDDQQDASLEIYHAAHGQYETHSPVKTFTTATLNNETYVIASYTCTPLVLFPLSDLKKGEHIKGRTVAELGAGNTPLDMVILEKDGREVLLMANSNRPVMKILLSDIVSYEGSLTEPVDIPAATAGVPYLNFPMTNVIQMDKWGDSGWIMLKRQSNGDLDLITGNDFWL</sequence>
<protein>
    <submittedName>
        <fullName evidence="3">Uncharacterized protein</fullName>
    </submittedName>
</protein>
<evidence type="ECO:0000313" key="3">
    <source>
        <dbReference type="EMBL" id="MCA6076871.1"/>
    </source>
</evidence>
<evidence type="ECO:0000313" key="4">
    <source>
        <dbReference type="Proteomes" id="UP001139409"/>
    </source>
</evidence>
<evidence type="ECO:0000313" key="2">
    <source>
        <dbReference type="EMBL" id="MCA6075743.1"/>
    </source>
</evidence>
<name>A0A9X1HSF3_9BACT</name>
<organism evidence="3 4">
    <name type="scientific">Fulvivirga sedimenti</name>
    <dbReference type="NCBI Taxonomy" id="2879465"/>
    <lineage>
        <taxon>Bacteria</taxon>
        <taxon>Pseudomonadati</taxon>
        <taxon>Bacteroidota</taxon>
        <taxon>Cytophagia</taxon>
        <taxon>Cytophagales</taxon>
        <taxon>Fulvivirgaceae</taxon>
        <taxon>Fulvivirga</taxon>
    </lineage>
</organism>
<proteinExistence type="predicted"/>
<dbReference type="RefSeq" id="WP_225697680.1">
    <property type="nucleotide sequence ID" value="NZ_JAIXNE010000002.1"/>
</dbReference>